<accession>A0A4C1VPU9</accession>
<comment type="caution">
    <text evidence="1">The sequence shown here is derived from an EMBL/GenBank/DDBJ whole genome shotgun (WGS) entry which is preliminary data.</text>
</comment>
<dbReference type="Proteomes" id="UP000299102">
    <property type="component" value="Unassembled WGS sequence"/>
</dbReference>
<organism evidence="1 2">
    <name type="scientific">Eumeta variegata</name>
    <name type="common">Bagworm moth</name>
    <name type="synonym">Eumeta japonica</name>
    <dbReference type="NCBI Taxonomy" id="151549"/>
    <lineage>
        <taxon>Eukaryota</taxon>
        <taxon>Metazoa</taxon>
        <taxon>Ecdysozoa</taxon>
        <taxon>Arthropoda</taxon>
        <taxon>Hexapoda</taxon>
        <taxon>Insecta</taxon>
        <taxon>Pterygota</taxon>
        <taxon>Neoptera</taxon>
        <taxon>Endopterygota</taxon>
        <taxon>Lepidoptera</taxon>
        <taxon>Glossata</taxon>
        <taxon>Ditrysia</taxon>
        <taxon>Tineoidea</taxon>
        <taxon>Psychidae</taxon>
        <taxon>Oiketicinae</taxon>
        <taxon>Eumeta</taxon>
    </lineage>
</organism>
<name>A0A4C1VPU9_EUMVA</name>
<sequence>MRLSRWHYATRRRRRRAYGNCVSEYIIGTSKVIRTLHVKTIAARTHGSIVYQLSLAHSLDNVYLIGVARAARCIVPGRHFLKDASCEVECDRHDGPSPACTVILLALSILQKYKRCVRLSREDGTARVALPGRGGRRGASARKLARADRRRDNNTQRYRIARAHNSTSRKRFREVKAAVGCRLTFQRTCGRLLCDPPSGEIIEKYRGVIRAVTNTAR</sequence>
<proteinExistence type="predicted"/>
<dbReference type="AlphaFoldDB" id="A0A4C1VPU9"/>
<protein>
    <submittedName>
        <fullName evidence="1">Uncharacterized protein</fullName>
    </submittedName>
</protein>
<evidence type="ECO:0000313" key="2">
    <source>
        <dbReference type="Proteomes" id="UP000299102"/>
    </source>
</evidence>
<dbReference type="EMBL" id="BGZK01000380">
    <property type="protein sequence ID" value="GBP40377.1"/>
    <property type="molecule type" value="Genomic_DNA"/>
</dbReference>
<keyword evidence="2" id="KW-1185">Reference proteome</keyword>
<gene>
    <name evidence="1" type="ORF">EVAR_86523_1</name>
</gene>
<reference evidence="1 2" key="1">
    <citation type="journal article" date="2019" name="Commun. Biol.">
        <title>The bagworm genome reveals a unique fibroin gene that provides high tensile strength.</title>
        <authorList>
            <person name="Kono N."/>
            <person name="Nakamura H."/>
            <person name="Ohtoshi R."/>
            <person name="Tomita M."/>
            <person name="Numata K."/>
            <person name="Arakawa K."/>
        </authorList>
    </citation>
    <scope>NUCLEOTIDE SEQUENCE [LARGE SCALE GENOMIC DNA]</scope>
</reference>
<evidence type="ECO:0000313" key="1">
    <source>
        <dbReference type="EMBL" id="GBP40377.1"/>
    </source>
</evidence>